<reference evidence="2 3" key="2">
    <citation type="submission" date="2024-10" db="EMBL/GenBank/DDBJ databases">
        <authorList>
            <person name="Ryan C."/>
        </authorList>
    </citation>
    <scope>NUCLEOTIDE SEQUENCE [LARGE SCALE GENOMIC DNA]</scope>
</reference>
<evidence type="ECO:0000313" key="2">
    <source>
        <dbReference type="EMBL" id="CAL4911084.1"/>
    </source>
</evidence>
<evidence type="ECO:0000313" key="3">
    <source>
        <dbReference type="Proteomes" id="UP001497457"/>
    </source>
</evidence>
<proteinExistence type="predicted"/>
<organism evidence="2 3">
    <name type="scientific">Urochloa decumbens</name>
    <dbReference type="NCBI Taxonomy" id="240449"/>
    <lineage>
        <taxon>Eukaryota</taxon>
        <taxon>Viridiplantae</taxon>
        <taxon>Streptophyta</taxon>
        <taxon>Embryophyta</taxon>
        <taxon>Tracheophyta</taxon>
        <taxon>Spermatophyta</taxon>
        <taxon>Magnoliopsida</taxon>
        <taxon>Liliopsida</taxon>
        <taxon>Poales</taxon>
        <taxon>Poaceae</taxon>
        <taxon>PACMAD clade</taxon>
        <taxon>Panicoideae</taxon>
        <taxon>Panicodae</taxon>
        <taxon>Paniceae</taxon>
        <taxon>Melinidinae</taxon>
        <taxon>Urochloa</taxon>
    </lineage>
</organism>
<dbReference type="EMBL" id="OZ075122">
    <property type="protein sequence ID" value="CAL4911084.1"/>
    <property type="molecule type" value="Genomic_DNA"/>
</dbReference>
<evidence type="ECO:0000259" key="1">
    <source>
        <dbReference type="Pfam" id="PF24523"/>
    </source>
</evidence>
<dbReference type="PANTHER" id="PTHR35828">
    <property type="entry name" value="OS08G0203800 PROTEIN-RELATED"/>
    <property type="match status" value="1"/>
</dbReference>
<keyword evidence="3" id="KW-1185">Reference proteome</keyword>
<dbReference type="InterPro" id="IPR036047">
    <property type="entry name" value="F-box-like_dom_sf"/>
</dbReference>
<dbReference type="Pfam" id="PF24523">
    <property type="entry name" value="DUF7595"/>
    <property type="match status" value="1"/>
</dbReference>
<sequence length="421" mass="46471">MAADGVHKQGLPMDVMLEIAWGTDPETVVRCAATCKDFRRRIIEPSSSRGRRRLRLRRGDVPSILGGQLIGKWGEDLYLEDKASNLIPTGCLLQSEKGRCVPVPIAARGGLVLVRLIHEDQPPRAAAMLRVCCPATGRVQSLPPGPKFKGQFVLLVGEGHGGGAVGRPFKVVNVASVYAGLVHRNRRHCFEIQTFSSERGTWGPPTRIQDQSFFNSSCSLPPLPGRHMVVGGAIYWVCRNGHQGWYYVFKLDNAGLASKRLPPSFHRECELSCPGPQQILLAATAGGSPVVLVANLGMISAWTMSNHTASWREQPHESAWPSQRTTSAAERTASWTDQPHVVVEYEAIRSFGNVQGSLGMVQLEWFAERSGIVQLSTKRCGFFWLHLQSRKIIRHFPGSLYTRSCPYETVSSWVPTLGTLR</sequence>
<accession>A0ABC8WP89</accession>
<reference evidence="3" key="1">
    <citation type="submission" date="2024-06" db="EMBL/GenBank/DDBJ databases">
        <authorList>
            <person name="Ryan C."/>
        </authorList>
    </citation>
    <scope>NUCLEOTIDE SEQUENCE [LARGE SCALE GENOMIC DNA]</scope>
</reference>
<dbReference type="AlphaFoldDB" id="A0ABC8WP89"/>
<dbReference type="SUPFAM" id="SSF81383">
    <property type="entry name" value="F-box domain"/>
    <property type="match status" value="1"/>
</dbReference>
<dbReference type="PANTHER" id="PTHR35828:SF23">
    <property type="entry name" value="F-BOX DOMAIN-CONTAINING PROTEIN"/>
    <property type="match status" value="1"/>
</dbReference>
<dbReference type="InterPro" id="IPR056016">
    <property type="entry name" value="DUF7595"/>
</dbReference>
<name>A0ABC8WP89_9POAL</name>
<gene>
    <name evidence="2" type="ORF">URODEC1_LOCUS14776</name>
</gene>
<dbReference type="Proteomes" id="UP001497457">
    <property type="component" value="Chromosome 12b"/>
</dbReference>
<feature type="domain" description="DUF7595" evidence="1">
    <location>
        <begin position="104"/>
        <end position="392"/>
    </location>
</feature>
<protein>
    <recommendedName>
        <fullName evidence="1">DUF7595 domain-containing protein</fullName>
    </recommendedName>
</protein>
<dbReference type="CDD" id="cd09917">
    <property type="entry name" value="F-box_SF"/>
    <property type="match status" value="1"/>
</dbReference>